<protein>
    <submittedName>
        <fullName evidence="1">Uncharacterized protein</fullName>
    </submittedName>
</protein>
<accession>A0A4S8KTI1</accession>
<feature type="non-terminal residue" evidence="1">
    <location>
        <position position="1"/>
    </location>
</feature>
<gene>
    <name evidence="1" type="ORF">K435DRAFT_578623</name>
</gene>
<evidence type="ECO:0000313" key="2">
    <source>
        <dbReference type="Proteomes" id="UP000297245"/>
    </source>
</evidence>
<keyword evidence="2" id="KW-1185">Reference proteome</keyword>
<proteinExistence type="predicted"/>
<dbReference type="EMBL" id="ML180141">
    <property type="protein sequence ID" value="THU78738.1"/>
    <property type="molecule type" value="Genomic_DNA"/>
</dbReference>
<sequence length="63" mass="6891">NALTDPCRYGYLATSQFPIVSGFRLKNAVVGCLIGYGKVSVNFTHRFTGRVLFLVVSVCTLGY</sequence>
<organism evidence="1 2">
    <name type="scientific">Dendrothele bispora (strain CBS 962.96)</name>
    <dbReference type="NCBI Taxonomy" id="1314807"/>
    <lineage>
        <taxon>Eukaryota</taxon>
        <taxon>Fungi</taxon>
        <taxon>Dikarya</taxon>
        <taxon>Basidiomycota</taxon>
        <taxon>Agaricomycotina</taxon>
        <taxon>Agaricomycetes</taxon>
        <taxon>Agaricomycetidae</taxon>
        <taxon>Agaricales</taxon>
        <taxon>Agaricales incertae sedis</taxon>
        <taxon>Dendrothele</taxon>
    </lineage>
</organism>
<feature type="non-terminal residue" evidence="1">
    <location>
        <position position="63"/>
    </location>
</feature>
<dbReference type="Proteomes" id="UP000297245">
    <property type="component" value="Unassembled WGS sequence"/>
</dbReference>
<evidence type="ECO:0000313" key="1">
    <source>
        <dbReference type="EMBL" id="THU78738.1"/>
    </source>
</evidence>
<name>A0A4S8KTI1_DENBC</name>
<reference evidence="1 2" key="1">
    <citation type="journal article" date="2019" name="Nat. Ecol. Evol.">
        <title>Megaphylogeny resolves global patterns of mushroom evolution.</title>
        <authorList>
            <person name="Varga T."/>
            <person name="Krizsan K."/>
            <person name="Foldi C."/>
            <person name="Dima B."/>
            <person name="Sanchez-Garcia M."/>
            <person name="Sanchez-Ramirez S."/>
            <person name="Szollosi G.J."/>
            <person name="Szarkandi J.G."/>
            <person name="Papp V."/>
            <person name="Albert L."/>
            <person name="Andreopoulos W."/>
            <person name="Angelini C."/>
            <person name="Antonin V."/>
            <person name="Barry K.W."/>
            <person name="Bougher N.L."/>
            <person name="Buchanan P."/>
            <person name="Buyck B."/>
            <person name="Bense V."/>
            <person name="Catcheside P."/>
            <person name="Chovatia M."/>
            <person name="Cooper J."/>
            <person name="Damon W."/>
            <person name="Desjardin D."/>
            <person name="Finy P."/>
            <person name="Geml J."/>
            <person name="Haridas S."/>
            <person name="Hughes K."/>
            <person name="Justo A."/>
            <person name="Karasinski D."/>
            <person name="Kautmanova I."/>
            <person name="Kiss B."/>
            <person name="Kocsube S."/>
            <person name="Kotiranta H."/>
            <person name="LaButti K.M."/>
            <person name="Lechner B.E."/>
            <person name="Liimatainen K."/>
            <person name="Lipzen A."/>
            <person name="Lukacs Z."/>
            <person name="Mihaltcheva S."/>
            <person name="Morgado L.N."/>
            <person name="Niskanen T."/>
            <person name="Noordeloos M.E."/>
            <person name="Ohm R.A."/>
            <person name="Ortiz-Santana B."/>
            <person name="Ovrebo C."/>
            <person name="Racz N."/>
            <person name="Riley R."/>
            <person name="Savchenko A."/>
            <person name="Shiryaev A."/>
            <person name="Soop K."/>
            <person name="Spirin V."/>
            <person name="Szebenyi C."/>
            <person name="Tomsovsky M."/>
            <person name="Tulloss R.E."/>
            <person name="Uehling J."/>
            <person name="Grigoriev I.V."/>
            <person name="Vagvolgyi C."/>
            <person name="Papp T."/>
            <person name="Martin F.M."/>
            <person name="Miettinen O."/>
            <person name="Hibbett D.S."/>
            <person name="Nagy L.G."/>
        </authorList>
    </citation>
    <scope>NUCLEOTIDE SEQUENCE [LARGE SCALE GENOMIC DNA]</scope>
    <source>
        <strain evidence="1 2">CBS 962.96</strain>
    </source>
</reference>
<dbReference type="AlphaFoldDB" id="A0A4S8KTI1"/>
<dbReference type="OrthoDB" id="17725at2759"/>